<gene>
    <name evidence="1" type="ORF">HNR12_002996</name>
</gene>
<organism evidence="1 2">
    <name type="scientific">Streptomonospora nanhaiensis</name>
    <dbReference type="NCBI Taxonomy" id="1323731"/>
    <lineage>
        <taxon>Bacteria</taxon>
        <taxon>Bacillati</taxon>
        <taxon>Actinomycetota</taxon>
        <taxon>Actinomycetes</taxon>
        <taxon>Streptosporangiales</taxon>
        <taxon>Nocardiopsidaceae</taxon>
        <taxon>Streptomonospora</taxon>
    </lineage>
</organism>
<dbReference type="EMBL" id="JACCFO010000001">
    <property type="protein sequence ID" value="NYI96719.1"/>
    <property type="molecule type" value="Genomic_DNA"/>
</dbReference>
<evidence type="ECO:0000313" key="2">
    <source>
        <dbReference type="Proteomes" id="UP000575985"/>
    </source>
</evidence>
<sequence>MGATWDIEAPQVNEVVQTVGGHVGGDDGEGGLVAKIETFGGHVEDAGTAAASGPIGTALEEFVTEYGQTLQSMVLKTAAAINGCVKATGYYLEGNLQMAADAQSNADNIDSLDL</sequence>
<dbReference type="AlphaFoldDB" id="A0A853BMA7"/>
<accession>A0A853BMA7</accession>
<dbReference type="Pfam" id="PF20117">
    <property type="entry name" value="DUF6507"/>
    <property type="match status" value="1"/>
</dbReference>
<name>A0A853BMA7_9ACTN</name>
<proteinExistence type="predicted"/>
<evidence type="ECO:0000313" key="1">
    <source>
        <dbReference type="EMBL" id="NYI96719.1"/>
    </source>
</evidence>
<evidence type="ECO:0008006" key="3">
    <source>
        <dbReference type="Google" id="ProtNLM"/>
    </source>
</evidence>
<dbReference type="InterPro" id="IPR045436">
    <property type="entry name" value="DUF6507"/>
</dbReference>
<dbReference type="Proteomes" id="UP000575985">
    <property type="component" value="Unassembled WGS sequence"/>
</dbReference>
<keyword evidence="2" id="KW-1185">Reference proteome</keyword>
<reference evidence="1 2" key="1">
    <citation type="submission" date="2020-07" db="EMBL/GenBank/DDBJ databases">
        <title>Sequencing the genomes of 1000 actinobacteria strains.</title>
        <authorList>
            <person name="Klenk H.-P."/>
        </authorList>
    </citation>
    <scope>NUCLEOTIDE SEQUENCE [LARGE SCALE GENOMIC DNA]</scope>
    <source>
        <strain evidence="1 2">DSM 45927</strain>
    </source>
</reference>
<protein>
    <recommendedName>
        <fullName evidence="3">ESX-1 secretion-associated protein</fullName>
    </recommendedName>
</protein>
<dbReference type="RefSeq" id="WP_179768042.1">
    <property type="nucleotide sequence ID" value="NZ_JACCFO010000001.1"/>
</dbReference>
<comment type="caution">
    <text evidence="1">The sequence shown here is derived from an EMBL/GenBank/DDBJ whole genome shotgun (WGS) entry which is preliminary data.</text>
</comment>